<dbReference type="Proteomes" id="UP000440694">
    <property type="component" value="Unassembled WGS sequence"/>
</dbReference>
<gene>
    <name evidence="9" type="ORF">GIW81_17600</name>
</gene>
<dbReference type="AlphaFoldDB" id="A0A6I3KPA8"/>
<keyword evidence="5" id="KW-0289">Folate biosynthesis</keyword>
<dbReference type="GO" id="GO:0005737">
    <property type="term" value="C:cytoplasm"/>
    <property type="evidence" value="ECO:0007669"/>
    <property type="project" value="TreeGrafter"/>
</dbReference>
<keyword evidence="6" id="KW-0456">Lyase</keyword>
<evidence type="ECO:0000256" key="6">
    <source>
        <dbReference type="ARBA" id="ARBA00023239"/>
    </source>
</evidence>
<comment type="caution">
    <text evidence="9">The sequence shown here is derived from an EMBL/GenBank/DDBJ whole genome shotgun (WGS) entry which is preliminary data.</text>
</comment>
<protein>
    <recommendedName>
        <fullName evidence="4">dihydroneopterin aldolase</fullName>
        <ecNumber evidence="4">4.1.2.25</ecNumber>
    </recommendedName>
    <alternativeName>
        <fullName evidence="7">7,8-dihydroneopterin aldolase</fullName>
    </alternativeName>
</protein>
<dbReference type="GO" id="GO:0046656">
    <property type="term" value="P:folic acid biosynthetic process"/>
    <property type="evidence" value="ECO:0007669"/>
    <property type="project" value="UniProtKB-KW"/>
</dbReference>
<evidence type="ECO:0000256" key="2">
    <source>
        <dbReference type="ARBA" id="ARBA00005013"/>
    </source>
</evidence>
<dbReference type="RefSeq" id="WP_154740615.1">
    <property type="nucleotide sequence ID" value="NZ_WMBQ01000002.1"/>
</dbReference>
<comment type="catalytic activity">
    <reaction evidence="1">
        <text>7,8-dihydroneopterin = 6-hydroxymethyl-7,8-dihydropterin + glycolaldehyde</text>
        <dbReference type="Rhea" id="RHEA:10540"/>
        <dbReference type="ChEBI" id="CHEBI:17001"/>
        <dbReference type="ChEBI" id="CHEBI:17071"/>
        <dbReference type="ChEBI" id="CHEBI:44841"/>
        <dbReference type="EC" id="4.1.2.25"/>
    </reaction>
</comment>
<dbReference type="SMART" id="SM00905">
    <property type="entry name" value="FolB"/>
    <property type="match status" value="1"/>
</dbReference>
<evidence type="ECO:0000313" key="10">
    <source>
        <dbReference type="Proteomes" id="UP000440694"/>
    </source>
</evidence>
<evidence type="ECO:0000313" key="9">
    <source>
        <dbReference type="EMBL" id="MTD96158.1"/>
    </source>
</evidence>
<dbReference type="PANTHER" id="PTHR42844">
    <property type="entry name" value="DIHYDRONEOPTERIN ALDOLASE 1-RELATED"/>
    <property type="match status" value="1"/>
</dbReference>
<evidence type="ECO:0000259" key="8">
    <source>
        <dbReference type="SMART" id="SM00905"/>
    </source>
</evidence>
<proteinExistence type="inferred from homology"/>
<dbReference type="PANTHER" id="PTHR42844:SF1">
    <property type="entry name" value="DIHYDRONEOPTERIN ALDOLASE 1-RELATED"/>
    <property type="match status" value="1"/>
</dbReference>
<comment type="pathway">
    <text evidence="2">Cofactor biosynthesis; tetrahydrofolate biosynthesis; 2-amino-4-hydroxy-6-hydroxymethyl-7,8-dihydropteridine diphosphate from 7,8-dihydroneopterin triphosphate: step 3/4.</text>
</comment>
<evidence type="ECO:0000256" key="3">
    <source>
        <dbReference type="ARBA" id="ARBA00005708"/>
    </source>
</evidence>
<feature type="domain" description="Dihydroneopterin aldolase/epimerase" evidence="8">
    <location>
        <begin position="18"/>
        <end position="126"/>
    </location>
</feature>
<evidence type="ECO:0000256" key="5">
    <source>
        <dbReference type="ARBA" id="ARBA00022909"/>
    </source>
</evidence>
<name>A0A6I3KPA8_9HYPH</name>
<sequence length="130" mass="14078">MSEKHSITRRDGVVLDRIFVRGLVLPVAIGVYDEEQGITQKVGFHIEASVSAGVSPRGDNIDEVPSYDDLVGAVKAIIAAGHINLVETLAARIAERCLADKRIVSVLVRVEKLERGPDAVGVEIVRPRQT</sequence>
<dbReference type="EC" id="4.1.2.25" evidence="4"/>
<comment type="similarity">
    <text evidence="3">Belongs to the DHNA family.</text>
</comment>
<evidence type="ECO:0000256" key="1">
    <source>
        <dbReference type="ARBA" id="ARBA00001353"/>
    </source>
</evidence>
<dbReference type="InterPro" id="IPR043133">
    <property type="entry name" value="GTP-CH-I_C/QueF"/>
</dbReference>
<dbReference type="Gene3D" id="3.30.1130.10">
    <property type="match status" value="1"/>
</dbReference>
<evidence type="ECO:0000256" key="7">
    <source>
        <dbReference type="ARBA" id="ARBA00032903"/>
    </source>
</evidence>
<keyword evidence="10" id="KW-1185">Reference proteome</keyword>
<dbReference type="EMBL" id="WMBQ01000002">
    <property type="protein sequence ID" value="MTD96158.1"/>
    <property type="molecule type" value="Genomic_DNA"/>
</dbReference>
<reference evidence="9 10" key="1">
    <citation type="submission" date="2019-11" db="EMBL/GenBank/DDBJ databases">
        <title>Identification of a novel strain.</title>
        <authorList>
            <person name="Xu Q."/>
            <person name="Wang G."/>
        </authorList>
    </citation>
    <scope>NUCLEOTIDE SEQUENCE [LARGE SCALE GENOMIC DNA]</scope>
    <source>
        <strain evidence="10">xq</strain>
    </source>
</reference>
<dbReference type="NCBIfam" id="TIGR00526">
    <property type="entry name" value="folB_dom"/>
    <property type="match status" value="1"/>
</dbReference>
<dbReference type="GO" id="GO:0004150">
    <property type="term" value="F:dihydroneopterin aldolase activity"/>
    <property type="evidence" value="ECO:0007669"/>
    <property type="project" value="UniProtKB-EC"/>
</dbReference>
<evidence type="ECO:0000256" key="4">
    <source>
        <dbReference type="ARBA" id="ARBA00013043"/>
    </source>
</evidence>
<dbReference type="InterPro" id="IPR006156">
    <property type="entry name" value="Dihydroneopterin_aldolase"/>
</dbReference>
<accession>A0A6I3KPA8</accession>
<dbReference type="Pfam" id="PF02152">
    <property type="entry name" value="FolB"/>
    <property type="match status" value="1"/>
</dbReference>
<organism evidence="9 10">
    <name type="scientific">Hyphomicrobium album</name>
    <dbReference type="NCBI Taxonomy" id="2665159"/>
    <lineage>
        <taxon>Bacteria</taxon>
        <taxon>Pseudomonadati</taxon>
        <taxon>Pseudomonadota</taxon>
        <taxon>Alphaproteobacteria</taxon>
        <taxon>Hyphomicrobiales</taxon>
        <taxon>Hyphomicrobiaceae</taxon>
        <taxon>Hyphomicrobium</taxon>
    </lineage>
</organism>
<dbReference type="SUPFAM" id="SSF55620">
    <property type="entry name" value="Tetrahydrobiopterin biosynthesis enzymes-like"/>
    <property type="match status" value="1"/>
</dbReference>
<dbReference type="InterPro" id="IPR006157">
    <property type="entry name" value="FolB_dom"/>
</dbReference>